<evidence type="ECO:0000313" key="2">
    <source>
        <dbReference type="Proteomes" id="UP001482620"/>
    </source>
</evidence>
<accession>A0ABV0TSR7</accession>
<name>A0ABV0TSR7_9TELE</name>
<comment type="caution">
    <text evidence="1">The sequence shown here is derived from an EMBL/GenBank/DDBJ whole genome shotgun (WGS) entry which is preliminary data.</text>
</comment>
<dbReference type="Proteomes" id="UP001482620">
    <property type="component" value="Unassembled WGS sequence"/>
</dbReference>
<dbReference type="EMBL" id="JAHRIQ010040022">
    <property type="protein sequence ID" value="MEQ2234502.1"/>
    <property type="molecule type" value="Genomic_DNA"/>
</dbReference>
<gene>
    <name evidence="1" type="ORF">ILYODFUR_032427</name>
</gene>
<organism evidence="1 2">
    <name type="scientific">Ilyodon furcidens</name>
    <name type="common">goldbreast splitfin</name>
    <dbReference type="NCBI Taxonomy" id="33524"/>
    <lineage>
        <taxon>Eukaryota</taxon>
        <taxon>Metazoa</taxon>
        <taxon>Chordata</taxon>
        <taxon>Craniata</taxon>
        <taxon>Vertebrata</taxon>
        <taxon>Euteleostomi</taxon>
        <taxon>Actinopterygii</taxon>
        <taxon>Neopterygii</taxon>
        <taxon>Teleostei</taxon>
        <taxon>Neoteleostei</taxon>
        <taxon>Acanthomorphata</taxon>
        <taxon>Ovalentaria</taxon>
        <taxon>Atherinomorphae</taxon>
        <taxon>Cyprinodontiformes</taxon>
        <taxon>Goodeidae</taxon>
        <taxon>Ilyodon</taxon>
    </lineage>
</organism>
<keyword evidence="2" id="KW-1185">Reference proteome</keyword>
<evidence type="ECO:0000313" key="1">
    <source>
        <dbReference type="EMBL" id="MEQ2234502.1"/>
    </source>
</evidence>
<sequence>MARKGLGTPGLDNHFPHAVICCWLFAGPKRKKELGSRMVPLELEGRGCDRCTASHHQLGTIRGRTVALLCLSVFAFTASTTWPVSS</sequence>
<proteinExistence type="predicted"/>
<reference evidence="1 2" key="1">
    <citation type="submission" date="2021-06" db="EMBL/GenBank/DDBJ databases">
        <authorList>
            <person name="Palmer J.M."/>
        </authorList>
    </citation>
    <scope>NUCLEOTIDE SEQUENCE [LARGE SCALE GENOMIC DNA]</scope>
    <source>
        <strain evidence="2">if_2019</strain>
        <tissue evidence="1">Muscle</tissue>
    </source>
</reference>
<protein>
    <submittedName>
        <fullName evidence="1">Uncharacterized protein</fullName>
    </submittedName>
</protein>